<gene>
    <name evidence="11" type="primary">LOC107270268</name>
</gene>
<keyword evidence="4" id="KW-0378">Hydrolase</keyword>
<evidence type="ECO:0000256" key="5">
    <source>
        <dbReference type="ARBA" id="ARBA00022837"/>
    </source>
</evidence>
<evidence type="ECO:0000256" key="7">
    <source>
        <dbReference type="SAM" id="MobiDB-lite"/>
    </source>
</evidence>
<dbReference type="AlphaFoldDB" id="A0AAJ7FNK4"/>
<proteinExistence type="inferred from homology"/>
<keyword evidence="8" id="KW-0472">Membrane</keyword>
<dbReference type="PANTHER" id="PTHR10342:SF264">
    <property type="entry name" value="MIP05773P-RELATED"/>
    <property type="match status" value="1"/>
</dbReference>
<dbReference type="GO" id="GO:0046872">
    <property type="term" value="F:metal ion binding"/>
    <property type="evidence" value="ECO:0007669"/>
    <property type="project" value="UniProtKB-KW"/>
</dbReference>
<evidence type="ECO:0000256" key="4">
    <source>
        <dbReference type="ARBA" id="ARBA00022801"/>
    </source>
</evidence>
<dbReference type="PROSITE" id="PS00523">
    <property type="entry name" value="SULFATASE_1"/>
    <property type="match status" value="1"/>
</dbReference>
<keyword evidence="5" id="KW-0106">Calcium</keyword>
<dbReference type="InterPro" id="IPR024607">
    <property type="entry name" value="Sulfatase_CS"/>
</dbReference>
<reference evidence="11" key="1">
    <citation type="submission" date="2025-08" db="UniProtKB">
        <authorList>
            <consortium name="RefSeq"/>
        </authorList>
    </citation>
    <scope>IDENTIFICATION</scope>
</reference>
<keyword evidence="8" id="KW-0812">Transmembrane</keyword>
<dbReference type="GO" id="GO:0008484">
    <property type="term" value="F:sulfuric ester hydrolase activity"/>
    <property type="evidence" value="ECO:0007669"/>
    <property type="project" value="InterPro"/>
</dbReference>
<dbReference type="CDD" id="cd16029">
    <property type="entry name" value="4-S"/>
    <property type="match status" value="1"/>
</dbReference>
<feature type="domain" description="Sulfatase N-terminal" evidence="9">
    <location>
        <begin position="108"/>
        <end position="431"/>
    </location>
</feature>
<evidence type="ECO:0000259" key="9">
    <source>
        <dbReference type="Pfam" id="PF00884"/>
    </source>
</evidence>
<evidence type="ECO:0000256" key="1">
    <source>
        <dbReference type="ARBA" id="ARBA00001913"/>
    </source>
</evidence>
<evidence type="ECO:0000313" key="11">
    <source>
        <dbReference type="RefSeq" id="XP_015600610.1"/>
    </source>
</evidence>
<dbReference type="RefSeq" id="XP_015600610.1">
    <property type="nucleotide sequence ID" value="XM_015745124.2"/>
</dbReference>
<feature type="transmembrane region" description="Helical" evidence="8">
    <location>
        <begin position="672"/>
        <end position="695"/>
    </location>
</feature>
<feature type="region of interest" description="Disordered" evidence="7">
    <location>
        <begin position="75"/>
        <end position="104"/>
    </location>
</feature>
<keyword evidence="8" id="KW-1133">Transmembrane helix</keyword>
<keyword evidence="6" id="KW-0325">Glycoprotein</keyword>
<dbReference type="GeneID" id="107270268"/>
<comment type="cofactor">
    <cofactor evidence="1">
        <name>Ca(2+)</name>
        <dbReference type="ChEBI" id="CHEBI:29108"/>
    </cofactor>
</comment>
<dbReference type="SUPFAM" id="SSF53649">
    <property type="entry name" value="Alkaline phosphatase-like"/>
    <property type="match status" value="1"/>
</dbReference>
<comment type="similarity">
    <text evidence="2">Belongs to the sulfatase family.</text>
</comment>
<dbReference type="Proteomes" id="UP000694920">
    <property type="component" value="Unplaced"/>
</dbReference>
<evidence type="ECO:0000256" key="8">
    <source>
        <dbReference type="SAM" id="Phobius"/>
    </source>
</evidence>
<dbReference type="InterPro" id="IPR017850">
    <property type="entry name" value="Alkaline_phosphatase_core_sf"/>
</dbReference>
<evidence type="ECO:0000313" key="10">
    <source>
        <dbReference type="Proteomes" id="UP000694920"/>
    </source>
</evidence>
<sequence>MSRLSGFLLSNLWQFSALNVLPVLESRASNSPGLLPRFSLSLSLSLSPIRMSGLWLRLASLLVVFSSLLANPSRPAVSGTLPPSPTSSSSSTGRTGNGDHDIGKSERPNIIIILADDMGWNDVSFHGSNQIPTPNIDALAYNGVILNNHYVPALCTPSRSALMTGKYPIHTGMQHSVILEPEPRGLPLRERLLPQYLREAGYRTHAVGKWHLGYYRREYTPTYRGFDSHFGYWNGLQDYYSHQVEATYEGYRGFDMRRNMSVAWETAGKYSTDLFTEEAVRLIENHRVNEPMFMYLAHLAPHTGNQDNPFQAPDDEIAKFSHILDPERRIYAAMVSKLDQSVGEVVAALRRRGMLENSIVLFMSDNGAPTMGIHSNRGSNYPMRGIKDSPWEGAVRGVAAIWSPLIKKPRRVSNQLMYVADWLPTFYSAAGLDTKDLGNIDGVDMWSALVAEKTSPRSEIVINIDDIENYAAIRRGDFKYVIGTTNNGEEWYGETGRPGREDVEGSLPEYVPDLVLRSRAGIAISGVITASQLVELRKLREGKLAASEELGTRRLTTRLLTPMDILRLRSAAELKCNVKEEEKVSCNPLDSPCLFNVKEDPCEMINLAKTRPVILATLEEALMKYRVTAIPANNVDTDPMANPVYWNGTWVNWKDANPMEFMRSNRQSSGRISGPAIAAIAILLGLAIVVAILLFTLKFRRSSPEPARHTERGTFHKVQRDSLNLSEPVAADSQMSEISLSLQGFRELASLKDLARNID</sequence>
<feature type="compositionally biased region" description="Low complexity" evidence="7">
    <location>
        <begin position="78"/>
        <end position="94"/>
    </location>
</feature>
<accession>A0AAJ7FNK4</accession>
<keyword evidence="3" id="KW-0479">Metal-binding</keyword>
<dbReference type="PANTHER" id="PTHR10342">
    <property type="entry name" value="ARYLSULFATASE"/>
    <property type="match status" value="1"/>
</dbReference>
<dbReference type="Pfam" id="PF00884">
    <property type="entry name" value="Sulfatase"/>
    <property type="match status" value="1"/>
</dbReference>
<dbReference type="Gene3D" id="3.30.1120.10">
    <property type="match status" value="1"/>
</dbReference>
<organism evidence="10 11">
    <name type="scientific">Cephus cinctus</name>
    <name type="common">Wheat stem sawfly</name>
    <dbReference type="NCBI Taxonomy" id="211228"/>
    <lineage>
        <taxon>Eukaryota</taxon>
        <taxon>Metazoa</taxon>
        <taxon>Ecdysozoa</taxon>
        <taxon>Arthropoda</taxon>
        <taxon>Hexapoda</taxon>
        <taxon>Insecta</taxon>
        <taxon>Pterygota</taxon>
        <taxon>Neoptera</taxon>
        <taxon>Endopterygota</taxon>
        <taxon>Hymenoptera</taxon>
        <taxon>Cephoidea</taxon>
        <taxon>Cephidae</taxon>
        <taxon>Cephus</taxon>
    </lineage>
</organism>
<evidence type="ECO:0000256" key="2">
    <source>
        <dbReference type="ARBA" id="ARBA00008779"/>
    </source>
</evidence>
<dbReference type="KEGG" id="ccin:107270268"/>
<protein>
    <submittedName>
        <fullName evidence="11">Arylsulfatase B isoform X1</fullName>
    </submittedName>
</protein>
<dbReference type="Gene3D" id="3.40.720.10">
    <property type="entry name" value="Alkaline Phosphatase, subunit A"/>
    <property type="match status" value="1"/>
</dbReference>
<dbReference type="InterPro" id="IPR047115">
    <property type="entry name" value="ARSB"/>
</dbReference>
<dbReference type="InterPro" id="IPR000917">
    <property type="entry name" value="Sulfatase_N"/>
</dbReference>
<keyword evidence="10" id="KW-1185">Reference proteome</keyword>
<evidence type="ECO:0000256" key="6">
    <source>
        <dbReference type="ARBA" id="ARBA00023180"/>
    </source>
</evidence>
<dbReference type="PROSITE" id="PS00149">
    <property type="entry name" value="SULFATASE_2"/>
    <property type="match status" value="1"/>
</dbReference>
<name>A0AAJ7FNK4_CEPCN</name>
<evidence type="ECO:0000256" key="3">
    <source>
        <dbReference type="ARBA" id="ARBA00022723"/>
    </source>
</evidence>